<dbReference type="AlphaFoldDB" id="A0A9J7HGV6"/>
<dbReference type="InterPro" id="IPR046815">
    <property type="entry name" value="P2RX7_C"/>
</dbReference>
<protein>
    <submittedName>
        <fullName evidence="4">Uncharacterized protein LOC118403521</fullName>
    </submittedName>
</protein>
<dbReference type="RefSeq" id="XP_035658145.1">
    <property type="nucleotide sequence ID" value="XM_035802252.1"/>
</dbReference>
<dbReference type="OrthoDB" id="5798249at2759"/>
<reference evidence="3" key="1">
    <citation type="journal article" date="2020" name="Nat. Ecol. Evol.">
        <title>Deeply conserved synteny resolves early events in vertebrate evolution.</title>
        <authorList>
            <person name="Simakov O."/>
            <person name="Marletaz F."/>
            <person name="Yue J.X."/>
            <person name="O'Connell B."/>
            <person name="Jenkins J."/>
            <person name="Brandt A."/>
            <person name="Calef R."/>
            <person name="Tung C.H."/>
            <person name="Huang T.K."/>
            <person name="Schmutz J."/>
            <person name="Satoh N."/>
            <person name="Yu J.K."/>
            <person name="Putnam N.H."/>
            <person name="Green R.E."/>
            <person name="Rokhsar D.S."/>
        </authorList>
    </citation>
    <scope>NUCLEOTIDE SEQUENCE [LARGE SCALE GENOMIC DNA]</scope>
    <source>
        <strain evidence="3">S238N-H82</strain>
    </source>
</reference>
<evidence type="ECO:0000259" key="2">
    <source>
        <dbReference type="Pfam" id="PF20478"/>
    </source>
</evidence>
<gene>
    <name evidence="4" type="primary">LOC118403521</name>
</gene>
<keyword evidence="3" id="KW-1185">Reference proteome</keyword>
<sequence>MTSVGADSCVVCCSTRHFEGSRFTTNRPAFHNKPAGAQRSCGDSVGTSVYSSVQGAVWCSMEPGLEEEIAGMSLGPIAYNFHPRRSDRERSGTGDGSVSVVRPRPRTPVSPPSEPELLESMTVSEWDGVDVETENWRLEQFTWCRCTNCQPMPSVRECVCCHDLTEAEKKGIGDGILCLVEHEDFHANNINKTVLRSALLARVENLREALGDPILHRTYRMQAYRQCTYWLHERLGTHIRRVIPSCVVWAIRDAYPEKKREHYRGFLEADEVYDFIYEARR</sequence>
<feature type="domain" description="P2X purinoreceptor 7 intracellular" evidence="2">
    <location>
        <begin position="133"/>
        <end position="266"/>
    </location>
</feature>
<dbReference type="Proteomes" id="UP000001554">
    <property type="component" value="Chromosome 16"/>
</dbReference>
<organism evidence="3 4">
    <name type="scientific">Branchiostoma floridae</name>
    <name type="common">Florida lancelet</name>
    <name type="synonym">Amphioxus</name>
    <dbReference type="NCBI Taxonomy" id="7739"/>
    <lineage>
        <taxon>Eukaryota</taxon>
        <taxon>Metazoa</taxon>
        <taxon>Chordata</taxon>
        <taxon>Cephalochordata</taxon>
        <taxon>Leptocardii</taxon>
        <taxon>Amphioxiformes</taxon>
        <taxon>Branchiostomatidae</taxon>
        <taxon>Branchiostoma</taxon>
    </lineage>
</organism>
<name>A0A9J7HGV6_BRAFL</name>
<dbReference type="PANTHER" id="PTHR36981">
    <property type="entry name" value="ZGC:195170"/>
    <property type="match status" value="1"/>
</dbReference>
<dbReference type="OMA" id="GPIAYNF"/>
<dbReference type="GeneID" id="118403521"/>
<dbReference type="Pfam" id="PF20478">
    <property type="entry name" value="P2RX7_C"/>
    <property type="match status" value="1"/>
</dbReference>
<evidence type="ECO:0000313" key="3">
    <source>
        <dbReference type="Proteomes" id="UP000001554"/>
    </source>
</evidence>
<reference evidence="4" key="2">
    <citation type="submission" date="2025-08" db="UniProtKB">
        <authorList>
            <consortium name="RefSeq"/>
        </authorList>
    </citation>
    <scope>IDENTIFICATION</scope>
    <source>
        <strain evidence="4">S238N-H82</strain>
        <tissue evidence="4">Testes</tissue>
    </source>
</reference>
<proteinExistence type="predicted"/>
<accession>A0A9J7HGV6</accession>
<dbReference type="KEGG" id="bfo:118403521"/>
<dbReference type="PANTHER" id="PTHR36981:SF9">
    <property type="entry name" value="NANOR-RELATED"/>
    <property type="match status" value="1"/>
</dbReference>
<evidence type="ECO:0000313" key="4">
    <source>
        <dbReference type="RefSeq" id="XP_035658145.1"/>
    </source>
</evidence>
<feature type="region of interest" description="Disordered" evidence="1">
    <location>
        <begin position="83"/>
        <end position="116"/>
    </location>
</feature>
<evidence type="ECO:0000256" key="1">
    <source>
        <dbReference type="SAM" id="MobiDB-lite"/>
    </source>
</evidence>